<dbReference type="InterPro" id="IPR005311">
    <property type="entry name" value="PBP_dimer"/>
</dbReference>
<comment type="subcellular location">
    <subcellularLocation>
        <location evidence="1">Membrane</location>
    </subcellularLocation>
</comment>
<name>A0A919WGS7_9BACI</name>
<accession>A0A919WGS7</accession>
<dbReference type="GO" id="GO:0071555">
    <property type="term" value="P:cell wall organization"/>
    <property type="evidence" value="ECO:0007669"/>
    <property type="project" value="TreeGrafter"/>
</dbReference>
<dbReference type="Proteomes" id="UP000682111">
    <property type="component" value="Unassembled WGS sequence"/>
</dbReference>
<dbReference type="SUPFAM" id="SSF54184">
    <property type="entry name" value="Penicillin-binding protein 2x (pbp-2x), c-terminal domain"/>
    <property type="match status" value="2"/>
</dbReference>
<dbReference type="Gene3D" id="3.40.710.10">
    <property type="entry name" value="DD-peptidase/beta-lactamase superfamily"/>
    <property type="match status" value="1"/>
</dbReference>
<evidence type="ECO:0000256" key="4">
    <source>
        <dbReference type="ARBA" id="ARBA00012448"/>
    </source>
</evidence>
<dbReference type="GO" id="GO:0005886">
    <property type="term" value="C:plasma membrane"/>
    <property type="evidence" value="ECO:0007669"/>
    <property type="project" value="TreeGrafter"/>
</dbReference>
<dbReference type="RefSeq" id="WP_095313101.1">
    <property type="nucleotide sequence ID" value="NZ_BORC01000002.1"/>
</dbReference>
<evidence type="ECO:0000256" key="6">
    <source>
        <dbReference type="ARBA" id="ARBA00034000"/>
    </source>
</evidence>
<evidence type="ECO:0000256" key="5">
    <source>
        <dbReference type="ARBA" id="ARBA00023136"/>
    </source>
</evidence>
<feature type="domain" description="PASTA" evidence="8">
    <location>
        <begin position="649"/>
        <end position="705"/>
    </location>
</feature>
<reference evidence="9" key="1">
    <citation type="submission" date="2021-03" db="EMBL/GenBank/DDBJ databases">
        <title>Antimicrobial resistance genes in bacteria isolated from Japanese honey, and their potential for conferring macrolide and lincosamide resistance in the American foulbrood pathogen Paenibacillus larvae.</title>
        <authorList>
            <person name="Okamoto M."/>
            <person name="Kumagai M."/>
            <person name="Kanamori H."/>
            <person name="Takamatsu D."/>
        </authorList>
    </citation>
    <scope>NUCLEOTIDE SEQUENCE</scope>
    <source>
        <strain evidence="9">J27TS8</strain>
    </source>
</reference>
<dbReference type="InterPro" id="IPR036138">
    <property type="entry name" value="PBP_dimer_sf"/>
</dbReference>
<evidence type="ECO:0000256" key="7">
    <source>
        <dbReference type="SAM" id="MobiDB-lite"/>
    </source>
</evidence>
<dbReference type="InterPro" id="IPR050515">
    <property type="entry name" value="Beta-lactam/transpept"/>
</dbReference>
<dbReference type="Pfam" id="PF03717">
    <property type="entry name" value="PBP_dimer"/>
    <property type="match status" value="1"/>
</dbReference>
<dbReference type="PANTHER" id="PTHR30627:SF26">
    <property type="entry name" value="PENICILLIN-BINDING PROTEIN 2B"/>
    <property type="match status" value="1"/>
</dbReference>
<sequence>MIRKQPNMNVGAAILFILFCLLFFVLLFRFVSIQVTGEAAGQPLAAKAQQMYNKNGILEAKRGTIYDRNGEVIAEDTSSYTLIAILDEKMKPNYVSDKEKTARELAKYLDLSESEILRVLSKKEKFQVEFGLAGKDISLQTKQEIEDLKLPGITFIRESKRFYPNGVFSSHLIGFVETKKGETTPVGQLGLEKSLNDILTGENGSVHYASDLWGYILPNSEQKITPAKDGKDVYLTLDKKIQTFLEDALNQADEQYKPTKMVAIVADPKTGDILAMGQRPTFHPKTREGIEKTWLNEAVEVSYEPGSTMKIFTLAAALEEQVLNLNDYYESGSYKPTKDDLIRDHNKVGWGSITYLEGFQRSSNVAIAKIVQEKLGFDTYRQYLTKFGFENPTGIELPNETGGKIVYNYPSEKVTTGYGQGTAITPLQQIQAATAIAGNGSMLKPQIIDKVVDPATNKTIQKTEPEVVGKPISEGTAKKVREVMETVITSPKGTGYKRYNIDGYEIAGKTGTANLTHQGAYIHGDNDYVFSFMGMAPADDPELIVYVMVQQPKVANSSEGYKPVSLIFKQVMKNSLQYLSIQPSEQPSSKTIEIPDVIGRSVENGVSALQDLGVNAIVLGSGTEIVNQLPAKGQPLLEGEKVIIQTDGEITLPDLHGWSLRDVMKVANLAKLQLNITGNGYVIQQNVAAGTRLKEGDYLVVHLQSPDTKEQLSKEDGEEESEIPKGG</sequence>
<dbReference type="InterPro" id="IPR012338">
    <property type="entry name" value="Beta-lactam/transpept-like"/>
</dbReference>
<dbReference type="EMBL" id="BORC01000002">
    <property type="protein sequence ID" value="GIN61426.1"/>
    <property type="molecule type" value="Genomic_DNA"/>
</dbReference>
<evidence type="ECO:0000313" key="10">
    <source>
        <dbReference type="Proteomes" id="UP000682111"/>
    </source>
</evidence>
<keyword evidence="10" id="KW-1185">Reference proteome</keyword>
<keyword evidence="5" id="KW-0472">Membrane</keyword>
<organism evidence="9 10">
    <name type="scientific">Robertmurraya siralis</name>
    <dbReference type="NCBI Taxonomy" id="77777"/>
    <lineage>
        <taxon>Bacteria</taxon>
        <taxon>Bacillati</taxon>
        <taxon>Bacillota</taxon>
        <taxon>Bacilli</taxon>
        <taxon>Bacillales</taxon>
        <taxon>Bacillaceae</taxon>
        <taxon>Robertmurraya</taxon>
    </lineage>
</organism>
<dbReference type="Gene3D" id="2.20.70.70">
    <property type="match status" value="1"/>
</dbReference>
<evidence type="ECO:0000256" key="2">
    <source>
        <dbReference type="ARBA" id="ARBA00004752"/>
    </source>
</evidence>
<dbReference type="Gene3D" id="3.30.70.2110">
    <property type="match status" value="1"/>
</dbReference>
<dbReference type="CDD" id="cd06576">
    <property type="entry name" value="PASTA_Pbp2x-like_1"/>
    <property type="match status" value="1"/>
</dbReference>
<protein>
    <recommendedName>
        <fullName evidence="4">serine-type D-Ala-D-Ala carboxypeptidase</fullName>
        <ecNumber evidence="4">3.4.16.4</ecNumber>
    </recommendedName>
</protein>
<dbReference type="PANTHER" id="PTHR30627">
    <property type="entry name" value="PEPTIDOGLYCAN D,D-TRANSPEPTIDASE"/>
    <property type="match status" value="1"/>
</dbReference>
<comment type="caution">
    <text evidence="9">The sequence shown here is derived from an EMBL/GenBank/DDBJ whole genome shotgun (WGS) entry which is preliminary data.</text>
</comment>
<dbReference type="InterPro" id="IPR005543">
    <property type="entry name" value="PASTA_dom"/>
</dbReference>
<dbReference type="OrthoDB" id="9804124at2"/>
<dbReference type="Pfam" id="PF00905">
    <property type="entry name" value="Transpeptidase"/>
    <property type="match status" value="1"/>
</dbReference>
<dbReference type="AlphaFoldDB" id="A0A919WGS7"/>
<dbReference type="GO" id="GO:0008658">
    <property type="term" value="F:penicillin binding"/>
    <property type="evidence" value="ECO:0007669"/>
    <property type="project" value="InterPro"/>
</dbReference>
<dbReference type="SMART" id="SM00740">
    <property type="entry name" value="PASTA"/>
    <property type="match status" value="2"/>
</dbReference>
<evidence type="ECO:0000313" key="9">
    <source>
        <dbReference type="EMBL" id="GIN61426.1"/>
    </source>
</evidence>
<evidence type="ECO:0000256" key="3">
    <source>
        <dbReference type="ARBA" id="ARBA00007171"/>
    </source>
</evidence>
<dbReference type="PROSITE" id="PS51178">
    <property type="entry name" value="PASTA"/>
    <property type="match status" value="2"/>
</dbReference>
<feature type="region of interest" description="Disordered" evidence="7">
    <location>
        <begin position="705"/>
        <end position="727"/>
    </location>
</feature>
<dbReference type="GO" id="GO:0009002">
    <property type="term" value="F:serine-type D-Ala-D-Ala carboxypeptidase activity"/>
    <property type="evidence" value="ECO:0007669"/>
    <property type="project" value="UniProtKB-EC"/>
</dbReference>
<dbReference type="EC" id="3.4.16.4" evidence="4"/>
<feature type="domain" description="PASTA" evidence="8">
    <location>
        <begin position="588"/>
        <end position="648"/>
    </location>
</feature>
<dbReference type="SUPFAM" id="SSF56519">
    <property type="entry name" value="Penicillin binding protein dimerisation domain"/>
    <property type="match status" value="1"/>
</dbReference>
<dbReference type="SUPFAM" id="SSF56601">
    <property type="entry name" value="beta-lactamase/transpeptidase-like"/>
    <property type="match status" value="1"/>
</dbReference>
<dbReference type="Gene3D" id="3.90.1310.10">
    <property type="entry name" value="Penicillin-binding protein 2a (Domain 2)"/>
    <property type="match status" value="1"/>
</dbReference>
<comment type="catalytic activity">
    <reaction evidence="6">
        <text>Preferential cleavage: (Ac)2-L-Lys-D-Ala-|-D-Ala. Also transpeptidation of peptidyl-alanyl moieties that are N-acyl substituents of D-alanine.</text>
        <dbReference type="EC" id="3.4.16.4"/>
    </reaction>
</comment>
<dbReference type="InterPro" id="IPR001460">
    <property type="entry name" value="PCN-bd_Tpept"/>
</dbReference>
<dbReference type="Pfam" id="PF03793">
    <property type="entry name" value="PASTA"/>
    <property type="match status" value="2"/>
</dbReference>
<proteinExistence type="inferred from homology"/>
<evidence type="ECO:0000259" key="8">
    <source>
        <dbReference type="PROSITE" id="PS51178"/>
    </source>
</evidence>
<comment type="pathway">
    <text evidence="2">Cell wall biogenesis; peptidoglycan biosynthesis.</text>
</comment>
<dbReference type="CDD" id="cd06575">
    <property type="entry name" value="PASTA_Pbp2x-like_2"/>
    <property type="match status" value="1"/>
</dbReference>
<gene>
    <name evidence="9" type="primary">pbpB</name>
    <name evidence="9" type="ORF">J27TS8_14190</name>
</gene>
<comment type="similarity">
    <text evidence="3">Belongs to the transpeptidase family.</text>
</comment>
<evidence type="ECO:0000256" key="1">
    <source>
        <dbReference type="ARBA" id="ARBA00004370"/>
    </source>
</evidence>